<evidence type="ECO:0000256" key="10">
    <source>
        <dbReference type="SAM" id="Coils"/>
    </source>
</evidence>
<dbReference type="Pfam" id="PF12698">
    <property type="entry name" value="ABC2_membrane_3"/>
    <property type="match status" value="1"/>
</dbReference>
<dbReference type="InterPro" id="IPR013525">
    <property type="entry name" value="ABC2_TM"/>
</dbReference>
<feature type="transmembrane region" description="Helical" evidence="11">
    <location>
        <begin position="208"/>
        <end position="229"/>
    </location>
</feature>
<keyword evidence="9 11" id="KW-0472">Membrane</keyword>
<keyword evidence="5" id="KW-0677">Repeat</keyword>
<dbReference type="InterPro" id="IPR017871">
    <property type="entry name" value="ABC_transporter-like_CS"/>
</dbReference>
<dbReference type="GO" id="GO:0005319">
    <property type="term" value="F:lipid transporter activity"/>
    <property type="evidence" value="ECO:0007669"/>
    <property type="project" value="TreeGrafter"/>
</dbReference>
<keyword evidence="3" id="KW-0813">Transport</keyword>
<sequence>MGKVEMINFKQIKPLAHRRTLIFWRTKYVTIRVLMPLVFGLVIAVVMGFVLNQNEDLNPQPATFKDFVVKEKPLYAIVCNDTAFNSQFVQKFSNTISNLIKEDTSKTPEMIRFKSSTEFNKWVYDVQVIGNGTNLLIGVEISDNLNETSKTYPITVLYNNSMIESNPSLPVYFSQVQRALFRTFDLGNLNSRFVTLSQQTMDLMISSFIPFFMLLGFTGLLQIVATITTDDVKSQKRPFLITCGVKLPTYWISSILIDYVVWLICGLIAWIVFMSVGFALIRNNIVLTLWSIFLDGFSFLLFIYCIAFLFTDPETSGSLSVMIALILIIIAFVVDLVRGNKGNDIVNWVYSLFPPLNFYSMFSTAGRLYDGSASFGSLWSNKQTMPLLIFSLGNIPIWSFILFLIEYLRVKIPEMKTKKDYLNNKDIIQERRQRTTEEAQEACREAENNSLNDYAVRVLHVSRLFFNNEKKIIPAVNDVTFGIKKNSMFGFLGSNGAGKTTLMKMITNEIPVSSGNIEVNGPISICPQFNDHLTNEMTAMEHFKIFSQIFGLDSNNFGQNHGQSQNLEDFLQNIIEKLELGEHKDKIIKELSGGNARKVAVALSLLAPTDIVLFDEPTSSLDPMARHAVHELMNGYRGQKTFMLCTHLLDEAESLCDMISIMFHGSVYVVGTPQYLSSKFGTEWKVDILLDNDSEQVADNVTNFMNENLPTSRISIKRPTNRIYSIPANDIEIAQLFKLMKSGVEQNIGIKYFTCSSSTLEKVFLELIIQSEENEREEMAYDTTALL</sequence>
<feature type="transmembrane region" description="Helical" evidence="11">
    <location>
        <begin position="349"/>
        <end position="369"/>
    </location>
</feature>
<evidence type="ECO:0000256" key="8">
    <source>
        <dbReference type="ARBA" id="ARBA00022989"/>
    </source>
</evidence>
<evidence type="ECO:0000313" key="13">
    <source>
        <dbReference type="EMBL" id="OHS97374.1"/>
    </source>
</evidence>
<dbReference type="SUPFAM" id="SSF52540">
    <property type="entry name" value="P-loop containing nucleoside triphosphate hydrolases"/>
    <property type="match status" value="1"/>
</dbReference>
<dbReference type="GO" id="GO:0016020">
    <property type="term" value="C:membrane"/>
    <property type="evidence" value="ECO:0007669"/>
    <property type="project" value="UniProtKB-SubCell"/>
</dbReference>
<feature type="transmembrane region" description="Helical" evidence="11">
    <location>
        <begin position="29"/>
        <end position="51"/>
    </location>
</feature>
<dbReference type="PROSITE" id="PS00211">
    <property type="entry name" value="ABC_TRANSPORTER_1"/>
    <property type="match status" value="1"/>
</dbReference>
<feature type="transmembrane region" description="Helical" evidence="11">
    <location>
        <begin position="249"/>
        <end position="273"/>
    </location>
</feature>
<keyword evidence="10" id="KW-0175">Coiled coil</keyword>
<feature type="coiled-coil region" evidence="10">
    <location>
        <begin position="418"/>
        <end position="449"/>
    </location>
</feature>
<feature type="transmembrane region" description="Helical" evidence="11">
    <location>
        <begin position="389"/>
        <end position="408"/>
    </location>
</feature>
<evidence type="ECO:0000256" key="9">
    <source>
        <dbReference type="ARBA" id="ARBA00023136"/>
    </source>
</evidence>
<feature type="domain" description="ABC transporter" evidence="12">
    <location>
        <begin position="456"/>
        <end position="689"/>
    </location>
</feature>
<reference evidence="13" key="1">
    <citation type="submission" date="2016-10" db="EMBL/GenBank/DDBJ databases">
        <authorList>
            <person name="Benchimol M."/>
            <person name="Almeida L.G."/>
            <person name="Vasconcelos A.T."/>
            <person name="Perreira-Neves A."/>
            <person name="Rosa I.A."/>
            <person name="Tasca T."/>
            <person name="Bogo M.R."/>
            <person name="de Souza W."/>
        </authorList>
    </citation>
    <scope>NUCLEOTIDE SEQUENCE [LARGE SCALE GENOMIC DNA]</scope>
    <source>
        <strain evidence="13">K</strain>
    </source>
</reference>
<dbReference type="GO" id="GO:0140359">
    <property type="term" value="F:ABC-type transporter activity"/>
    <property type="evidence" value="ECO:0007669"/>
    <property type="project" value="InterPro"/>
</dbReference>
<organism evidence="13 14">
    <name type="scientific">Tritrichomonas foetus</name>
    <dbReference type="NCBI Taxonomy" id="1144522"/>
    <lineage>
        <taxon>Eukaryota</taxon>
        <taxon>Metamonada</taxon>
        <taxon>Parabasalia</taxon>
        <taxon>Tritrichomonadida</taxon>
        <taxon>Tritrichomonadidae</taxon>
        <taxon>Tritrichomonas</taxon>
    </lineage>
</organism>
<proteinExistence type="inferred from homology"/>
<dbReference type="InterPro" id="IPR003439">
    <property type="entry name" value="ABC_transporter-like_ATP-bd"/>
</dbReference>
<dbReference type="RefSeq" id="XP_068350511.1">
    <property type="nucleotide sequence ID" value="XM_068510822.1"/>
</dbReference>
<keyword evidence="4 11" id="KW-0812">Transmembrane</keyword>
<dbReference type="PANTHER" id="PTHR19229">
    <property type="entry name" value="ATP-BINDING CASSETTE TRANSPORTER SUBFAMILY A ABCA"/>
    <property type="match status" value="1"/>
</dbReference>
<dbReference type="SMART" id="SM00382">
    <property type="entry name" value="AAA"/>
    <property type="match status" value="1"/>
</dbReference>
<comment type="subcellular location">
    <subcellularLocation>
        <location evidence="1">Membrane</location>
        <topology evidence="1">Multi-pass membrane protein</topology>
    </subcellularLocation>
</comment>
<dbReference type="VEuPathDB" id="TrichDB:TRFO_36410"/>
<evidence type="ECO:0000256" key="7">
    <source>
        <dbReference type="ARBA" id="ARBA00022840"/>
    </source>
</evidence>
<evidence type="ECO:0000256" key="1">
    <source>
        <dbReference type="ARBA" id="ARBA00004141"/>
    </source>
</evidence>
<dbReference type="GO" id="GO:0016887">
    <property type="term" value="F:ATP hydrolysis activity"/>
    <property type="evidence" value="ECO:0007669"/>
    <property type="project" value="InterPro"/>
</dbReference>
<comment type="caution">
    <text evidence="13">The sequence shown here is derived from an EMBL/GenBank/DDBJ whole genome shotgun (WGS) entry which is preliminary data.</text>
</comment>
<dbReference type="GeneID" id="94845526"/>
<feature type="transmembrane region" description="Helical" evidence="11">
    <location>
        <begin position="285"/>
        <end position="310"/>
    </location>
</feature>
<evidence type="ECO:0000256" key="3">
    <source>
        <dbReference type="ARBA" id="ARBA00022448"/>
    </source>
</evidence>
<evidence type="ECO:0000259" key="12">
    <source>
        <dbReference type="PROSITE" id="PS50893"/>
    </source>
</evidence>
<dbReference type="Pfam" id="PF00005">
    <property type="entry name" value="ABC_tran"/>
    <property type="match status" value="1"/>
</dbReference>
<name>A0A1J4JDV2_9EUKA</name>
<dbReference type="OrthoDB" id="10255969at2759"/>
<gene>
    <name evidence="13" type="ORF">TRFO_36410</name>
</gene>
<evidence type="ECO:0000313" key="14">
    <source>
        <dbReference type="Proteomes" id="UP000179807"/>
    </source>
</evidence>
<dbReference type="Proteomes" id="UP000179807">
    <property type="component" value="Unassembled WGS sequence"/>
</dbReference>
<evidence type="ECO:0000256" key="2">
    <source>
        <dbReference type="ARBA" id="ARBA00008869"/>
    </source>
</evidence>
<keyword evidence="7" id="KW-0067">ATP-binding</keyword>
<evidence type="ECO:0000256" key="4">
    <source>
        <dbReference type="ARBA" id="ARBA00022692"/>
    </source>
</evidence>
<dbReference type="InterPro" id="IPR026082">
    <property type="entry name" value="ABCA"/>
</dbReference>
<dbReference type="PROSITE" id="PS50893">
    <property type="entry name" value="ABC_TRANSPORTER_2"/>
    <property type="match status" value="1"/>
</dbReference>
<dbReference type="InterPro" id="IPR003593">
    <property type="entry name" value="AAA+_ATPase"/>
</dbReference>
<dbReference type="EMBL" id="MLAK01001119">
    <property type="protein sequence ID" value="OHS97374.1"/>
    <property type="molecule type" value="Genomic_DNA"/>
</dbReference>
<evidence type="ECO:0000256" key="6">
    <source>
        <dbReference type="ARBA" id="ARBA00022741"/>
    </source>
</evidence>
<comment type="similarity">
    <text evidence="2">Belongs to the ABC transporter superfamily. ABCA family.</text>
</comment>
<accession>A0A1J4JDV2</accession>
<dbReference type="InterPro" id="IPR027417">
    <property type="entry name" value="P-loop_NTPase"/>
</dbReference>
<dbReference type="AlphaFoldDB" id="A0A1J4JDV2"/>
<dbReference type="Gene3D" id="3.40.50.300">
    <property type="entry name" value="P-loop containing nucleotide triphosphate hydrolases"/>
    <property type="match status" value="1"/>
</dbReference>
<evidence type="ECO:0000256" key="5">
    <source>
        <dbReference type="ARBA" id="ARBA00022737"/>
    </source>
</evidence>
<protein>
    <submittedName>
        <fullName evidence="13">ABC transporter family protein</fullName>
    </submittedName>
</protein>
<dbReference type="GO" id="GO:0005524">
    <property type="term" value="F:ATP binding"/>
    <property type="evidence" value="ECO:0007669"/>
    <property type="project" value="UniProtKB-KW"/>
</dbReference>
<evidence type="ECO:0000256" key="11">
    <source>
        <dbReference type="SAM" id="Phobius"/>
    </source>
</evidence>
<dbReference type="PANTHER" id="PTHR19229:SF36">
    <property type="entry name" value="ATP-BINDING CASSETTE SUB-FAMILY A MEMBER 2"/>
    <property type="match status" value="1"/>
</dbReference>
<feature type="transmembrane region" description="Helical" evidence="11">
    <location>
        <begin position="316"/>
        <end position="337"/>
    </location>
</feature>
<keyword evidence="6" id="KW-0547">Nucleotide-binding</keyword>
<keyword evidence="8 11" id="KW-1133">Transmembrane helix</keyword>
<keyword evidence="14" id="KW-1185">Reference proteome</keyword>